<dbReference type="Proteomes" id="UP000317243">
    <property type="component" value="Unassembled WGS sequence"/>
</dbReference>
<feature type="transmembrane region" description="Helical" evidence="2">
    <location>
        <begin position="211"/>
        <end position="230"/>
    </location>
</feature>
<organism evidence="3 4">
    <name type="scientific">Thalassoglobus neptunius</name>
    <dbReference type="NCBI Taxonomy" id="1938619"/>
    <lineage>
        <taxon>Bacteria</taxon>
        <taxon>Pseudomonadati</taxon>
        <taxon>Planctomycetota</taxon>
        <taxon>Planctomycetia</taxon>
        <taxon>Planctomycetales</taxon>
        <taxon>Planctomycetaceae</taxon>
        <taxon>Thalassoglobus</taxon>
    </lineage>
</organism>
<keyword evidence="2" id="KW-1133">Transmembrane helix</keyword>
<name>A0A5C5X3R9_9PLAN</name>
<keyword evidence="2" id="KW-0472">Membrane</keyword>
<gene>
    <name evidence="3" type="ORF">KOR42_01800</name>
</gene>
<feature type="transmembrane region" description="Helical" evidence="2">
    <location>
        <begin position="328"/>
        <end position="354"/>
    </location>
</feature>
<feature type="compositionally biased region" description="Basic and acidic residues" evidence="1">
    <location>
        <begin position="8"/>
        <end position="21"/>
    </location>
</feature>
<reference evidence="3 4" key="1">
    <citation type="submission" date="2019-02" db="EMBL/GenBank/DDBJ databases">
        <title>Deep-cultivation of Planctomycetes and their phenomic and genomic characterization uncovers novel biology.</title>
        <authorList>
            <person name="Wiegand S."/>
            <person name="Jogler M."/>
            <person name="Boedeker C."/>
            <person name="Pinto D."/>
            <person name="Vollmers J."/>
            <person name="Rivas-Marin E."/>
            <person name="Kohn T."/>
            <person name="Peeters S.H."/>
            <person name="Heuer A."/>
            <person name="Rast P."/>
            <person name="Oberbeckmann S."/>
            <person name="Bunk B."/>
            <person name="Jeske O."/>
            <person name="Meyerdierks A."/>
            <person name="Storesund J.E."/>
            <person name="Kallscheuer N."/>
            <person name="Luecker S."/>
            <person name="Lage O.M."/>
            <person name="Pohl T."/>
            <person name="Merkel B.J."/>
            <person name="Hornburger P."/>
            <person name="Mueller R.-W."/>
            <person name="Bruemmer F."/>
            <person name="Labrenz M."/>
            <person name="Spormann A.M."/>
            <person name="Op Den Camp H."/>
            <person name="Overmann J."/>
            <person name="Amann R."/>
            <person name="Jetten M.S.M."/>
            <person name="Mascher T."/>
            <person name="Medema M.H."/>
            <person name="Devos D.P."/>
            <person name="Kaster A.-K."/>
            <person name="Ovreas L."/>
            <person name="Rohde M."/>
            <person name="Galperin M.Y."/>
            <person name="Jogler C."/>
        </authorList>
    </citation>
    <scope>NUCLEOTIDE SEQUENCE [LARGE SCALE GENOMIC DNA]</scope>
    <source>
        <strain evidence="3 4">KOR42</strain>
    </source>
</reference>
<feature type="transmembrane region" description="Helical" evidence="2">
    <location>
        <begin position="157"/>
        <end position="177"/>
    </location>
</feature>
<feature type="region of interest" description="Disordered" evidence="1">
    <location>
        <begin position="1"/>
        <end position="39"/>
    </location>
</feature>
<feature type="transmembrane region" description="Helical" evidence="2">
    <location>
        <begin position="127"/>
        <end position="145"/>
    </location>
</feature>
<proteinExistence type="predicted"/>
<feature type="transmembrane region" description="Helical" evidence="2">
    <location>
        <begin position="360"/>
        <end position="380"/>
    </location>
</feature>
<dbReference type="OrthoDB" id="9788724at2"/>
<feature type="transmembrane region" description="Helical" evidence="2">
    <location>
        <begin position="387"/>
        <end position="406"/>
    </location>
</feature>
<dbReference type="PANTHER" id="PTHR31061">
    <property type="entry name" value="LD22376P"/>
    <property type="match status" value="1"/>
</dbReference>
<evidence type="ECO:0000256" key="1">
    <source>
        <dbReference type="SAM" id="MobiDB-lite"/>
    </source>
</evidence>
<feature type="transmembrane region" description="Helical" evidence="2">
    <location>
        <begin position="301"/>
        <end position="321"/>
    </location>
</feature>
<dbReference type="EMBL" id="SIHI01000001">
    <property type="protein sequence ID" value="TWT56825.1"/>
    <property type="molecule type" value="Genomic_DNA"/>
</dbReference>
<evidence type="ECO:0000256" key="2">
    <source>
        <dbReference type="SAM" id="Phobius"/>
    </source>
</evidence>
<evidence type="ECO:0000313" key="3">
    <source>
        <dbReference type="EMBL" id="TWT56825.1"/>
    </source>
</evidence>
<feature type="transmembrane region" description="Helical" evidence="2">
    <location>
        <begin position="449"/>
        <end position="471"/>
    </location>
</feature>
<keyword evidence="4" id="KW-1185">Reference proteome</keyword>
<dbReference type="AlphaFoldDB" id="A0A5C5X3R9"/>
<evidence type="ECO:0000313" key="4">
    <source>
        <dbReference type="Proteomes" id="UP000317243"/>
    </source>
</evidence>
<protein>
    <submittedName>
        <fullName evidence="3">Uncharacterized protein</fullName>
    </submittedName>
</protein>
<sequence length="479" mass="54729">MGNRMAYKIKESTPDPKRPEETVQPQGKTVAAKPSSEASGRSLSRLTSLDAFRGFIMIMLAANGFGTYALSQTEEPSQLWTIIDHQTLEKIAFHFEHPPWQSNFVPGSMDAGEGNAWAKWKVSFWDLIQPAFMFMVGMAMPFSYSRRSREGQSRWRMILHALIRAVVLVLLGVFLYSRNEPSTHWLFTNVLAQIGLGYFILFLIFQLSRRWQWASLAAVLVVTTCIMQFAPPTGQYVPELVNASYEQGEILAPPYERWSKNWNAFSDFDVWFLNQFPRPERDDPEEIPFRFNRGGYTTLNFLPSIVTMLLGAIIGQFVMTAPRSAKTFWVLVGAALLCTSLGVFAGATCCPIIKRIWTPAWALFSGGYVIGMLAIFYLIFDVWSLKRLAFPLVVVGMNSIAVYMMGQMLKGWIYREIVTRHFGWLIHSGLNQVARMTDSRFTGAELFDMFHPVIQATSVALVIWLICYWMFRQRIFIRI</sequence>
<dbReference type="PANTHER" id="PTHR31061:SF24">
    <property type="entry name" value="LD22376P"/>
    <property type="match status" value="1"/>
</dbReference>
<keyword evidence="2" id="KW-0812">Transmembrane</keyword>
<feature type="transmembrane region" description="Helical" evidence="2">
    <location>
        <begin position="51"/>
        <end position="70"/>
    </location>
</feature>
<comment type="caution">
    <text evidence="3">The sequence shown here is derived from an EMBL/GenBank/DDBJ whole genome shotgun (WGS) entry which is preliminary data.</text>
</comment>
<accession>A0A5C5X3R9</accession>
<feature type="transmembrane region" description="Helical" evidence="2">
    <location>
        <begin position="183"/>
        <end position="204"/>
    </location>
</feature>